<name>A0A5B8RBW7_9ZZZZ</name>
<dbReference type="EMBL" id="MN079126">
    <property type="protein sequence ID" value="QEA06141.1"/>
    <property type="molecule type" value="Genomic_DNA"/>
</dbReference>
<organism evidence="1">
    <name type="scientific">uncultured organism</name>
    <dbReference type="NCBI Taxonomy" id="155900"/>
    <lineage>
        <taxon>unclassified sequences</taxon>
        <taxon>environmental samples</taxon>
    </lineage>
</organism>
<protein>
    <submittedName>
        <fullName evidence="1">Uncharacterized protein</fullName>
    </submittedName>
</protein>
<accession>A0A5B8RBW7</accession>
<evidence type="ECO:0000313" key="1">
    <source>
        <dbReference type="EMBL" id="QEA06141.1"/>
    </source>
</evidence>
<gene>
    <name evidence="1" type="ORF">KBTEX_02471</name>
</gene>
<sequence>MREHAPDERMDALVERVRAFDDCPHARIAAMVESLLTPAQWDALEAMAARREDRQEGRESA</sequence>
<reference evidence="1" key="1">
    <citation type="submission" date="2019-06" db="EMBL/GenBank/DDBJ databases">
        <authorList>
            <person name="Murdoch R.W."/>
            <person name="Fathepure B."/>
        </authorList>
    </citation>
    <scope>NUCLEOTIDE SEQUENCE</scope>
</reference>
<dbReference type="AlphaFoldDB" id="A0A5B8RBW7"/>
<proteinExistence type="predicted"/>